<dbReference type="InterPro" id="IPR038694">
    <property type="entry name" value="DUF427_sf"/>
</dbReference>
<name>A0A382F702_9ZZZZ</name>
<dbReference type="PANTHER" id="PTHR34310">
    <property type="entry name" value="DUF427 DOMAIN PROTEIN (AFU_ORTHOLOGUE AFUA_3G02220)"/>
    <property type="match status" value="1"/>
</dbReference>
<organism evidence="2">
    <name type="scientific">marine metagenome</name>
    <dbReference type="NCBI Taxonomy" id="408172"/>
    <lineage>
        <taxon>unclassified sequences</taxon>
        <taxon>metagenomes</taxon>
        <taxon>ecological metagenomes</taxon>
    </lineage>
</organism>
<protein>
    <recommendedName>
        <fullName evidence="1">DUF427 domain-containing protein</fullName>
    </recommendedName>
</protein>
<reference evidence="2" key="1">
    <citation type="submission" date="2018-05" db="EMBL/GenBank/DDBJ databases">
        <authorList>
            <person name="Lanie J.A."/>
            <person name="Ng W.-L."/>
            <person name="Kazmierczak K.M."/>
            <person name="Andrzejewski T.M."/>
            <person name="Davidsen T.M."/>
            <person name="Wayne K.J."/>
            <person name="Tettelin H."/>
            <person name="Glass J.I."/>
            <person name="Rusch D."/>
            <person name="Podicherti R."/>
            <person name="Tsui H.-C.T."/>
            <person name="Winkler M.E."/>
        </authorList>
    </citation>
    <scope>NUCLEOTIDE SEQUENCE</scope>
</reference>
<feature type="domain" description="DUF427" evidence="1">
    <location>
        <begin position="149"/>
        <end position="241"/>
    </location>
</feature>
<accession>A0A382F702</accession>
<sequence length="249" mass="29180">MTQPPSKYDKHPAYDVHFEPCPKRLRVLFNGEVVADSCRAQYLRETKHLPVYYFPMEDVRRDLLIGTNHSSHCPFKGDASYWTVKVGDREAENSVWSYNQPYREVAEIKDYLAFYWDRMDHWYEEDEEVFVHPRDPKVRLDILDSSRPVQVTVSGHVVADSNKARLLFETGLPTRYYLPQDDVHLDFLQRSDLHTSCPYKGTANYWHVKLGNEIFKDLVWSYPDPVPEGAQIKGYLCFFNEQVSAIHIG</sequence>
<gene>
    <name evidence="2" type="ORF">METZ01_LOCUS211256</name>
</gene>
<dbReference type="AlphaFoldDB" id="A0A382F702"/>
<proteinExistence type="predicted"/>
<feature type="domain" description="DUF427" evidence="1">
    <location>
        <begin position="26"/>
        <end position="117"/>
    </location>
</feature>
<dbReference type="PANTHER" id="PTHR34310:SF9">
    <property type="entry name" value="BLR5716 PROTEIN"/>
    <property type="match status" value="1"/>
</dbReference>
<dbReference type="EMBL" id="UINC01048180">
    <property type="protein sequence ID" value="SVB58402.1"/>
    <property type="molecule type" value="Genomic_DNA"/>
</dbReference>
<dbReference type="Pfam" id="PF04248">
    <property type="entry name" value="NTP_transf_9"/>
    <property type="match status" value="2"/>
</dbReference>
<dbReference type="InterPro" id="IPR007361">
    <property type="entry name" value="DUF427"/>
</dbReference>
<evidence type="ECO:0000313" key="2">
    <source>
        <dbReference type="EMBL" id="SVB58402.1"/>
    </source>
</evidence>
<dbReference type="Gene3D" id="2.170.150.40">
    <property type="entry name" value="Domain of unknown function (DUF427)"/>
    <property type="match status" value="2"/>
</dbReference>
<feature type="non-terminal residue" evidence="2">
    <location>
        <position position="249"/>
    </location>
</feature>
<evidence type="ECO:0000259" key="1">
    <source>
        <dbReference type="Pfam" id="PF04248"/>
    </source>
</evidence>